<sequence>MSRSIELGRAVLSTASANLELWLRTLITISPQQQCTDLAQHTGYTLLQYLSSGKLWVSLRNELYIGLEISFKGQPIADGQLRQLRDSILNAPVWEQLNLQPSLPHDTTLPSGTLRIMISYPHENATFATRQRHRILSSASAADVRPPEEVPSLNLESIVLSVDIFELTQRRKSTMVKRLKVSADSESLMSNWMVKDFEQDELLLEPNCEAPSLASSSTLKRLRRPACSPATPSKANQEFCQISSISDKQTGTSKPMSSPDTGDLEILVDGALRLSVLSRINSKMLPGMKIKASTFELGLADVAPTLWRPGFSLVRQRALKLNVDKTHYSYSRDRYEIDFEILPKEDDCIGKHPAVDSQSRPDARARAYARHGYKFFGATRHLSALVALDGKFSLQSNARAAVIRIDRFDMSTGSGFIAAVHTRGEIYNEDQAFINHPTTSATCSEPTLKHHLADKNAPPGQILDLPGDELLSALRTPSRQAP</sequence>
<reference evidence="1" key="1">
    <citation type="submission" date="2022-11" db="EMBL/GenBank/DDBJ databases">
        <title>Genome Sequence of Boeremia exigua.</title>
        <authorList>
            <person name="Buettner E."/>
        </authorList>
    </citation>
    <scope>NUCLEOTIDE SEQUENCE</scope>
    <source>
        <strain evidence="1">CU02</strain>
    </source>
</reference>
<dbReference type="Proteomes" id="UP001153331">
    <property type="component" value="Unassembled WGS sequence"/>
</dbReference>
<evidence type="ECO:0000313" key="2">
    <source>
        <dbReference type="Proteomes" id="UP001153331"/>
    </source>
</evidence>
<proteinExistence type="predicted"/>
<keyword evidence="2" id="KW-1185">Reference proteome</keyword>
<dbReference type="EMBL" id="JAPHNI010000101">
    <property type="protein sequence ID" value="KAJ8116280.1"/>
    <property type="molecule type" value="Genomic_DNA"/>
</dbReference>
<evidence type="ECO:0000313" key="1">
    <source>
        <dbReference type="EMBL" id="KAJ8116280.1"/>
    </source>
</evidence>
<name>A0ACC2IM46_9PLEO</name>
<gene>
    <name evidence="1" type="ORF">OPT61_g2257</name>
</gene>
<accession>A0ACC2IM46</accession>
<protein>
    <submittedName>
        <fullName evidence="1">Uncharacterized protein</fullName>
    </submittedName>
</protein>
<comment type="caution">
    <text evidence="1">The sequence shown here is derived from an EMBL/GenBank/DDBJ whole genome shotgun (WGS) entry which is preliminary data.</text>
</comment>
<organism evidence="1 2">
    <name type="scientific">Boeremia exigua</name>
    <dbReference type="NCBI Taxonomy" id="749465"/>
    <lineage>
        <taxon>Eukaryota</taxon>
        <taxon>Fungi</taxon>
        <taxon>Dikarya</taxon>
        <taxon>Ascomycota</taxon>
        <taxon>Pezizomycotina</taxon>
        <taxon>Dothideomycetes</taxon>
        <taxon>Pleosporomycetidae</taxon>
        <taxon>Pleosporales</taxon>
        <taxon>Pleosporineae</taxon>
        <taxon>Didymellaceae</taxon>
        <taxon>Boeremia</taxon>
    </lineage>
</organism>